<dbReference type="Gene3D" id="2.30.30.440">
    <property type="entry name" value="Domain of unknown function DUF1918"/>
    <property type="match status" value="1"/>
</dbReference>
<dbReference type="SUPFAM" id="SSF50118">
    <property type="entry name" value="Cell growth inhibitor/plasmid maintenance toxic component"/>
    <property type="match status" value="1"/>
</dbReference>
<dbReference type="RefSeq" id="WP_097327051.1">
    <property type="nucleotide sequence ID" value="NZ_OBDY01000026.1"/>
</dbReference>
<dbReference type="EMBL" id="OBDY01000026">
    <property type="protein sequence ID" value="SNY64215.1"/>
    <property type="molecule type" value="Genomic_DNA"/>
</dbReference>
<evidence type="ECO:0000313" key="2">
    <source>
        <dbReference type="EMBL" id="SNY64215.1"/>
    </source>
</evidence>
<evidence type="ECO:0000259" key="1">
    <source>
        <dbReference type="Pfam" id="PF08940"/>
    </source>
</evidence>
<dbReference type="AlphaFoldDB" id="A0A285JV79"/>
<reference evidence="2 3" key="1">
    <citation type="submission" date="2017-09" db="EMBL/GenBank/DDBJ databases">
        <authorList>
            <person name="Ehlers B."/>
            <person name="Leendertz F.H."/>
        </authorList>
    </citation>
    <scope>NUCLEOTIDE SEQUENCE [LARGE SCALE GENOMIC DNA]</scope>
    <source>
        <strain evidence="2 3">CGMCC 4.6857</strain>
    </source>
</reference>
<keyword evidence="3" id="KW-1185">Reference proteome</keyword>
<dbReference type="OrthoDB" id="4828144at2"/>
<dbReference type="Pfam" id="PF08940">
    <property type="entry name" value="DUF1918"/>
    <property type="match status" value="1"/>
</dbReference>
<evidence type="ECO:0000313" key="3">
    <source>
        <dbReference type="Proteomes" id="UP000219612"/>
    </source>
</evidence>
<proteinExistence type="predicted"/>
<protein>
    <recommendedName>
        <fullName evidence="1">DUF1918 domain-containing protein</fullName>
    </recommendedName>
</protein>
<accession>A0A285JV79</accession>
<gene>
    <name evidence="2" type="ORF">SAMN05421748_12669</name>
</gene>
<dbReference type="Proteomes" id="UP000219612">
    <property type="component" value="Unassembled WGS sequence"/>
</dbReference>
<name>A0A285JV79_9ACTN</name>
<feature type="domain" description="DUF1918" evidence="1">
    <location>
        <begin position="1"/>
        <end position="58"/>
    </location>
</feature>
<dbReference type="InterPro" id="IPR015035">
    <property type="entry name" value="DUF1918"/>
</dbReference>
<sequence>MFARIGDRIVVEGKHLGDTRRIGVITAVAHADGRPPYEVRWLDDGRTSMIVPGPEARIEKAAP</sequence>
<organism evidence="2 3">
    <name type="scientific">Paractinoplanes atraurantiacus</name>
    <dbReference type="NCBI Taxonomy" id="1036182"/>
    <lineage>
        <taxon>Bacteria</taxon>
        <taxon>Bacillati</taxon>
        <taxon>Actinomycetota</taxon>
        <taxon>Actinomycetes</taxon>
        <taxon>Micromonosporales</taxon>
        <taxon>Micromonosporaceae</taxon>
        <taxon>Paractinoplanes</taxon>
    </lineage>
</organism>